<name>A0A9R1WRS3_LACSA</name>
<gene>
    <name evidence="1" type="ORF">LSAT_V11C900462380</name>
</gene>
<keyword evidence="2" id="KW-1185">Reference proteome</keyword>
<dbReference type="EMBL" id="NBSK02000009">
    <property type="protein sequence ID" value="KAJ0186171.1"/>
    <property type="molecule type" value="Genomic_DNA"/>
</dbReference>
<protein>
    <submittedName>
        <fullName evidence="1">Uncharacterized protein</fullName>
    </submittedName>
</protein>
<sequence length="194" mass="21449">MTSFGVLLVTSVASGQKHLDVFSPNLIDWMNFAVCLNAWNLNSNGITIPMNLCSLQQQSVSSKIKTSKPLVSFPGTDLSILVHLVTEPLTWHGLIIQSCVWSALPSKNSIVSLNNTIDEVSKWLKEQINKSVDGDIDILLSSMSITFTLRLLVVLMVGPAPEKLGFLKNWFRSVDESIVARKMIKVLQGLKLQI</sequence>
<organism evidence="1 2">
    <name type="scientific">Lactuca sativa</name>
    <name type="common">Garden lettuce</name>
    <dbReference type="NCBI Taxonomy" id="4236"/>
    <lineage>
        <taxon>Eukaryota</taxon>
        <taxon>Viridiplantae</taxon>
        <taxon>Streptophyta</taxon>
        <taxon>Embryophyta</taxon>
        <taxon>Tracheophyta</taxon>
        <taxon>Spermatophyta</taxon>
        <taxon>Magnoliopsida</taxon>
        <taxon>eudicotyledons</taxon>
        <taxon>Gunneridae</taxon>
        <taxon>Pentapetalae</taxon>
        <taxon>asterids</taxon>
        <taxon>campanulids</taxon>
        <taxon>Asterales</taxon>
        <taxon>Asteraceae</taxon>
        <taxon>Cichorioideae</taxon>
        <taxon>Cichorieae</taxon>
        <taxon>Lactucinae</taxon>
        <taxon>Lactuca</taxon>
    </lineage>
</organism>
<reference evidence="1 2" key="1">
    <citation type="journal article" date="2017" name="Nat. Commun.">
        <title>Genome assembly with in vitro proximity ligation data and whole-genome triplication in lettuce.</title>
        <authorList>
            <person name="Reyes-Chin-Wo S."/>
            <person name="Wang Z."/>
            <person name="Yang X."/>
            <person name="Kozik A."/>
            <person name="Arikit S."/>
            <person name="Song C."/>
            <person name="Xia L."/>
            <person name="Froenicke L."/>
            <person name="Lavelle D.O."/>
            <person name="Truco M.J."/>
            <person name="Xia R."/>
            <person name="Zhu S."/>
            <person name="Xu C."/>
            <person name="Xu H."/>
            <person name="Xu X."/>
            <person name="Cox K."/>
            <person name="Korf I."/>
            <person name="Meyers B.C."/>
            <person name="Michelmore R.W."/>
        </authorList>
    </citation>
    <scope>NUCLEOTIDE SEQUENCE [LARGE SCALE GENOMIC DNA]</scope>
    <source>
        <strain evidence="2">cv. Salinas</strain>
        <tissue evidence="1">Seedlings</tissue>
    </source>
</reference>
<dbReference type="Proteomes" id="UP000235145">
    <property type="component" value="Unassembled WGS sequence"/>
</dbReference>
<evidence type="ECO:0000313" key="2">
    <source>
        <dbReference type="Proteomes" id="UP000235145"/>
    </source>
</evidence>
<accession>A0A9R1WRS3</accession>
<evidence type="ECO:0000313" key="1">
    <source>
        <dbReference type="EMBL" id="KAJ0186171.1"/>
    </source>
</evidence>
<dbReference type="AlphaFoldDB" id="A0A9R1WRS3"/>
<comment type="caution">
    <text evidence="1">The sequence shown here is derived from an EMBL/GenBank/DDBJ whole genome shotgun (WGS) entry which is preliminary data.</text>
</comment>
<proteinExistence type="predicted"/>